<evidence type="ECO:0000256" key="4">
    <source>
        <dbReference type="ARBA" id="ARBA00022514"/>
    </source>
</evidence>
<keyword evidence="11" id="KW-0891">Chondrogenesis</keyword>
<dbReference type="Gene3D" id="2.10.90.10">
    <property type="entry name" value="Cystine-knot cytokines"/>
    <property type="match status" value="1"/>
</dbReference>
<dbReference type="Pfam" id="PF00688">
    <property type="entry name" value="TGFb_propeptide"/>
    <property type="match status" value="1"/>
</dbReference>
<evidence type="ECO:0000256" key="3">
    <source>
        <dbReference type="ARBA" id="ARBA00006656"/>
    </source>
</evidence>
<dbReference type="InterPro" id="IPR029045">
    <property type="entry name" value="ClpP/crotonase-like_dom_sf"/>
</dbReference>
<reference evidence="16" key="1">
    <citation type="submission" date="2025-08" db="UniProtKB">
        <authorList>
            <consortium name="Ensembl"/>
        </authorList>
    </citation>
    <scope>IDENTIFICATION</scope>
</reference>
<comment type="similarity">
    <text evidence="2 13">Belongs to the enoyl-CoA hydratase/isomerase family.</text>
</comment>
<dbReference type="InterPro" id="IPR017948">
    <property type="entry name" value="TGFb_CS"/>
</dbReference>
<comment type="subcellular location">
    <subcellularLocation>
        <location evidence="1">Secreted</location>
    </subcellularLocation>
</comment>
<evidence type="ECO:0000256" key="11">
    <source>
        <dbReference type="ARBA" id="ARBA00023188"/>
    </source>
</evidence>
<evidence type="ECO:0000256" key="7">
    <source>
        <dbReference type="ARBA" id="ARBA00022855"/>
    </source>
</evidence>
<feature type="region of interest" description="Disordered" evidence="14">
    <location>
        <begin position="451"/>
        <end position="484"/>
    </location>
</feature>
<dbReference type="PROSITE" id="PS51362">
    <property type="entry name" value="TGF_BETA_2"/>
    <property type="match status" value="1"/>
</dbReference>
<dbReference type="PROSITE" id="PS00166">
    <property type="entry name" value="ENOYL_COA_HYDRATASE"/>
    <property type="match status" value="1"/>
</dbReference>
<dbReference type="Pfam" id="PF00378">
    <property type="entry name" value="ECH_1"/>
    <property type="match status" value="1"/>
</dbReference>
<evidence type="ECO:0000256" key="8">
    <source>
        <dbReference type="ARBA" id="ARBA00023030"/>
    </source>
</evidence>
<dbReference type="GO" id="GO:0005615">
    <property type="term" value="C:extracellular space"/>
    <property type="evidence" value="ECO:0007669"/>
    <property type="project" value="UniProtKB-KW"/>
</dbReference>
<evidence type="ECO:0000256" key="10">
    <source>
        <dbReference type="ARBA" id="ARBA00023180"/>
    </source>
</evidence>
<feature type="domain" description="TGF-beta family profile" evidence="15">
    <location>
        <begin position="470"/>
        <end position="590"/>
    </location>
</feature>
<keyword evidence="5" id="KW-0964">Secreted</keyword>
<dbReference type="Gene3D" id="2.60.120.970">
    <property type="match status" value="1"/>
</dbReference>
<dbReference type="InterPro" id="IPR029034">
    <property type="entry name" value="Cystine-knot_cytokine"/>
</dbReference>
<dbReference type="InterPro" id="IPR001111">
    <property type="entry name" value="TGF-b_propeptide"/>
</dbReference>
<dbReference type="SUPFAM" id="SSF52096">
    <property type="entry name" value="ClpP/crotonase"/>
    <property type="match status" value="1"/>
</dbReference>
<evidence type="ECO:0000256" key="5">
    <source>
        <dbReference type="ARBA" id="ARBA00022525"/>
    </source>
</evidence>
<keyword evidence="4" id="KW-0202">Cytokine</keyword>
<keyword evidence="10" id="KW-0325">Glycoprotein</keyword>
<dbReference type="GO" id="GO:0003824">
    <property type="term" value="F:catalytic activity"/>
    <property type="evidence" value="ECO:0007669"/>
    <property type="project" value="InterPro"/>
</dbReference>
<dbReference type="PANTHER" id="PTHR43802">
    <property type="entry name" value="ENOYL-COA HYDRATASE"/>
    <property type="match status" value="1"/>
</dbReference>
<evidence type="ECO:0000256" key="12">
    <source>
        <dbReference type="RuleBase" id="RU000354"/>
    </source>
</evidence>
<keyword evidence="9" id="KW-1015">Disulfide bond</keyword>
<dbReference type="FunFam" id="2.10.90.10:FF:000003">
    <property type="entry name" value="Bone morphogenetic protein 5"/>
    <property type="match status" value="1"/>
</dbReference>
<keyword evidence="8 12" id="KW-0339">Growth factor</keyword>
<dbReference type="CDD" id="cd06558">
    <property type="entry name" value="crotonase-like"/>
    <property type="match status" value="1"/>
</dbReference>
<organism evidence="16 17">
    <name type="scientific">Cyprinus carpio</name>
    <name type="common">Common carp</name>
    <dbReference type="NCBI Taxonomy" id="7962"/>
    <lineage>
        <taxon>Eukaryota</taxon>
        <taxon>Metazoa</taxon>
        <taxon>Chordata</taxon>
        <taxon>Craniata</taxon>
        <taxon>Vertebrata</taxon>
        <taxon>Euteleostomi</taxon>
        <taxon>Actinopterygii</taxon>
        <taxon>Neopterygii</taxon>
        <taxon>Teleostei</taxon>
        <taxon>Ostariophysi</taxon>
        <taxon>Cypriniformes</taxon>
        <taxon>Cyprinidae</taxon>
        <taxon>Cyprininae</taxon>
        <taxon>Cyprinus</taxon>
    </lineage>
</organism>
<dbReference type="AlphaFoldDB" id="A0A8C1XDH3"/>
<dbReference type="PROSITE" id="PS00250">
    <property type="entry name" value="TGF_BETA_1"/>
    <property type="match status" value="1"/>
</dbReference>
<protein>
    <recommendedName>
        <fullName evidence="15">TGF-beta family profile domain-containing protein</fullName>
    </recommendedName>
</protein>
<dbReference type="InterPro" id="IPR001839">
    <property type="entry name" value="TGF-b_C"/>
</dbReference>
<name>A0A8C1XDH3_CYPCA</name>
<dbReference type="CDD" id="cd19396">
    <property type="entry name" value="TGF_beta_BMP6"/>
    <property type="match status" value="1"/>
</dbReference>
<dbReference type="Pfam" id="PF00019">
    <property type="entry name" value="TGF_beta"/>
    <property type="match status" value="1"/>
</dbReference>
<evidence type="ECO:0000256" key="9">
    <source>
        <dbReference type="ARBA" id="ARBA00023157"/>
    </source>
</evidence>
<dbReference type="SUPFAM" id="SSF57501">
    <property type="entry name" value="Cystine-knot cytokines"/>
    <property type="match status" value="1"/>
</dbReference>
<evidence type="ECO:0000256" key="14">
    <source>
        <dbReference type="SAM" id="MobiDB-lite"/>
    </source>
</evidence>
<dbReference type="GO" id="GO:0005125">
    <property type="term" value="F:cytokine activity"/>
    <property type="evidence" value="ECO:0007669"/>
    <property type="project" value="UniProtKB-KW"/>
</dbReference>
<dbReference type="Gene3D" id="3.90.226.10">
    <property type="entry name" value="2-enoyl-CoA Hydratase, Chain A, domain 1"/>
    <property type="match status" value="1"/>
</dbReference>
<dbReference type="GO" id="GO:0001503">
    <property type="term" value="P:ossification"/>
    <property type="evidence" value="ECO:0007669"/>
    <property type="project" value="UniProtKB-KW"/>
</dbReference>
<evidence type="ECO:0000259" key="15">
    <source>
        <dbReference type="PROSITE" id="PS51362"/>
    </source>
</evidence>
<feature type="compositionally biased region" description="Polar residues" evidence="14">
    <location>
        <begin position="469"/>
        <end position="484"/>
    </location>
</feature>
<dbReference type="NCBIfam" id="NF006108">
    <property type="entry name" value="PRK08259.1"/>
    <property type="match status" value="1"/>
</dbReference>
<dbReference type="Ensembl" id="ENSCCRT00015083058.1">
    <property type="protein sequence ID" value="ENSCCRP00015080428.1"/>
    <property type="gene ID" value="ENSCCRG00015032523.1"/>
</dbReference>
<evidence type="ECO:0000256" key="6">
    <source>
        <dbReference type="ARBA" id="ARBA00022729"/>
    </source>
</evidence>
<dbReference type="GO" id="GO:0008083">
    <property type="term" value="F:growth factor activity"/>
    <property type="evidence" value="ECO:0007669"/>
    <property type="project" value="UniProtKB-KW"/>
</dbReference>
<dbReference type="InterPro" id="IPR001753">
    <property type="entry name" value="Enoyl-CoA_hydra/iso"/>
</dbReference>
<evidence type="ECO:0000256" key="1">
    <source>
        <dbReference type="ARBA" id="ARBA00004613"/>
    </source>
</evidence>
<dbReference type="GO" id="GO:0051216">
    <property type="term" value="P:cartilage development"/>
    <property type="evidence" value="ECO:0007669"/>
    <property type="project" value="UniProtKB-KW"/>
</dbReference>
<sequence>MALTLGRLSVNNGFRRSVHHITLNSVKGQRFYSTISKEERKSAGPGASGMVISERRGTVMLIGINRPEARNAVNQETAQRLTEELSAFDQDNSLNVAVLYGVGGNFCAGFDLKELAHTSDSFKLEQDVSRGPGPMGPSRMRLSKPLIAAVSGYAVAGGLELALLADLRVVEESSIMGVFCRRFGVPLIDGGTVRLPQLIGLSRALDLILTGRPVKAQEALTFGLANRVVPDGQALQVALELAEQVSAFPQLCLRADRNSAYHAVFDSTSFTQAMQYEFDHGLPVVVAEAVTGATKFSLVENDRELSPQRRHHKEFKFSMSQIPEGEAITAAEFRIYKECVTRAFRNETFLLSVFQVVGEHPERDADLFLLESRRLWAAEEGWLEFDITATSNLWVMSPHHNLGLQISVETSSGWSINPKEVGLVGRDGALERQPFMVAFFKVSEVRLRTARSVGKRRQPNRNRSSSPQEASKGSANTADFNSSDQKTACRKHELYVSFRELGWQDWIIAPEGYAANYCDGECSFPLNAHMNATNHAIVQTLVHLMNPENVPKPCCAPTKLHAISVLYYDDNSNVILKKYKNMVVRACGCH</sequence>
<evidence type="ECO:0000313" key="17">
    <source>
        <dbReference type="Proteomes" id="UP000694700"/>
    </source>
</evidence>
<dbReference type="PANTHER" id="PTHR43802:SF1">
    <property type="entry name" value="IP11341P-RELATED"/>
    <property type="match status" value="1"/>
</dbReference>
<accession>A0A8C1XDH3</accession>
<proteinExistence type="inferred from homology"/>
<comment type="similarity">
    <text evidence="3 12">Belongs to the TGF-beta family.</text>
</comment>
<dbReference type="InterPro" id="IPR018376">
    <property type="entry name" value="Enoyl-CoA_hyd/isom_CS"/>
</dbReference>
<dbReference type="SMART" id="SM00204">
    <property type="entry name" value="TGFB"/>
    <property type="match status" value="1"/>
</dbReference>
<evidence type="ECO:0000256" key="13">
    <source>
        <dbReference type="RuleBase" id="RU003707"/>
    </source>
</evidence>
<keyword evidence="7" id="KW-0892">Osteogenesis</keyword>
<evidence type="ECO:0000256" key="2">
    <source>
        <dbReference type="ARBA" id="ARBA00005254"/>
    </source>
</evidence>
<evidence type="ECO:0000313" key="16">
    <source>
        <dbReference type="Ensembl" id="ENSCCRP00015080428.1"/>
    </source>
</evidence>
<dbReference type="Proteomes" id="UP000694700">
    <property type="component" value="Unplaced"/>
</dbReference>
<keyword evidence="6" id="KW-0732">Signal</keyword>